<dbReference type="Proteomes" id="UP000186559">
    <property type="component" value="Chromosome"/>
</dbReference>
<dbReference type="PANTHER" id="PTHR35004">
    <property type="entry name" value="TRANSPOSASE RV3428C-RELATED"/>
    <property type="match status" value="1"/>
</dbReference>
<dbReference type="InterPro" id="IPR009004">
    <property type="entry name" value="Transposase_Mu_C"/>
</dbReference>
<dbReference type="KEGG" id="tpro:Ga0080559_TMP5116"/>
<dbReference type="KEGG" id="tpro:Ga0080559_TMP5121"/>
<dbReference type="GO" id="GO:0003676">
    <property type="term" value="F:nucleic acid binding"/>
    <property type="evidence" value="ECO:0007669"/>
    <property type="project" value="InterPro"/>
</dbReference>
<dbReference type="SUPFAM" id="SSF53098">
    <property type="entry name" value="Ribonuclease H-like"/>
    <property type="match status" value="1"/>
</dbReference>
<dbReference type="Proteomes" id="UP000186559">
    <property type="component" value="Plasmid pTPRO7"/>
</dbReference>
<dbReference type="Gene3D" id="3.30.420.10">
    <property type="entry name" value="Ribonuclease H-like superfamily/Ribonuclease H"/>
    <property type="match status" value="1"/>
</dbReference>
<dbReference type="Gene3D" id="1.10.10.60">
    <property type="entry name" value="Homeodomain-like"/>
    <property type="match status" value="1"/>
</dbReference>
<dbReference type="STRING" id="1229727.Ga0080559_TMP1617"/>
<dbReference type="KEGG" id="tpro:Ga0080559_TMP1617"/>
<dbReference type="AlphaFoldDB" id="A0A1U7D2S5"/>
<feature type="region of interest" description="Disordered" evidence="1">
    <location>
        <begin position="501"/>
        <end position="532"/>
    </location>
</feature>
<protein>
    <submittedName>
        <fullName evidence="3">Putative transposase</fullName>
    </submittedName>
</protein>
<dbReference type="GO" id="GO:0015074">
    <property type="term" value="P:DNA integration"/>
    <property type="evidence" value="ECO:0007669"/>
    <property type="project" value="InterPro"/>
</dbReference>
<evidence type="ECO:0000256" key="1">
    <source>
        <dbReference type="SAM" id="MobiDB-lite"/>
    </source>
</evidence>
<dbReference type="SUPFAM" id="SSF50610">
    <property type="entry name" value="mu transposase, C-terminal domain"/>
    <property type="match status" value="1"/>
</dbReference>
<sequence length="549" mass="61814">MWQILMDDDREDFVAAGAEEARRAAVLRPLVQAYLKGTGSLESGINDAVWELGVSRATVWRWIKRLAEEGGRTSALASRKRGRPTGTTLISGKVEAVIEEHLRRYFLRRERPSLSRIVTEIRSACWQQGLQPPTRRTVQRRLDAMDAREIAKAREGAKAARQKFAPVVGDNKANRPLEVVQIDHTPADIILVDSFERKPIGRPWVTLAIDVATRMVTGYYTSLEAPSRLSVALCLTQAVAPKAELLAELVRNVPWPAQGKPHSIHVDNGRDFRSHAFRSACAEWGIDLVYRPPGSPHFGGHIERLIGTMMGAVHLLPGTTQSSVVAKGDYDAEGMATMTLSDFDRWFALEICRYNNSIHSSLGCTPVAKWEALSEQMMGDIPFEIEAFRVSFLPSELRKVRRDGIHLFQIRYWSDALAGHIGRGDGKVVVRYDPRDLSVIWVELDNDRYVEARYRNLEIPPVSLWEYREAMRNARALGKSGSNELVLAELIRQQRQIESESRSLTRAERRSRERKGTLEGANSAVSTTEGLRAIDTGDTSRPLFKVERW</sequence>
<evidence type="ECO:0000313" key="6">
    <source>
        <dbReference type="Proteomes" id="UP000186559"/>
    </source>
</evidence>
<dbReference type="InterPro" id="IPR015378">
    <property type="entry name" value="Transposase-like_Mu_C"/>
</dbReference>
<evidence type="ECO:0000313" key="3">
    <source>
        <dbReference type="EMBL" id="APX22413.1"/>
    </source>
</evidence>
<dbReference type="InterPro" id="IPR012337">
    <property type="entry name" value="RNaseH-like_sf"/>
</dbReference>
<dbReference type="InterPro" id="IPR009057">
    <property type="entry name" value="Homeodomain-like_sf"/>
</dbReference>
<feature type="domain" description="Integrase catalytic" evidence="2">
    <location>
        <begin position="172"/>
        <end position="374"/>
    </location>
</feature>
<dbReference type="InterPro" id="IPR036397">
    <property type="entry name" value="RNaseH_sf"/>
</dbReference>
<evidence type="ECO:0000313" key="4">
    <source>
        <dbReference type="EMBL" id="APX26453.1"/>
    </source>
</evidence>
<dbReference type="Pfam" id="PF00665">
    <property type="entry name" value="rve"/>
    <property type="match status" value="1"/>
</dbReference>
<dbReference type="Pfam" id="PF09299">
    <property type="entry name" value="Mu-transpos_C"/>
    <property type="match status" value="1"/>
</dbReference>
<dbReference type="EMBL" id="CP014803">
    <property type="protein sequence ID" value="APX26453.1"/>
    <property type="molecule type" value="Genomic_DNA"/>
</dbReference>
<geneLocation type="plasmid" evidence="6">
    <name>ptpro7</name>
</geneLocation>
<keyword evidence="4" id="KW-0614">Plasmid</keyword>
<keyword evidence="6" id="KW-1185">Reference proteome</keyword>
<dbReference type="InterPro" id="IPR001584">
    <property type="entry name" value="Integrase_cat-core"/>
</dbReference>
<evidence type="ECO:0000259" key="2">
    <source>
        <dbReference type="PROSITE" id="PS50994"/>
    </source>
</evidence>
<organism evidence="3 6">
    <name type="scientific">Salipiger profundus</name>
    <dbReference type="NCBI Taxonomy" id="1229727"/>
    <lineage>
        <taxon>Bacteria</taxon>
        <taxon>Pseudomonadati</taxon>
        <taxon>Pseudomonadota</taxon>
        <taxon>Alphaproteobacteria</taxon>
        <taxon>Rhodobacterales</taxon>
        <taxon>Roseobacteraceae</taxon>
        <taxon>Salipiger</taxon>
    </lineage>
</organism>
<feature type="compositionally biased region" description="Basic and acidic residues" evidence="1">
    <location>
        <begin position="501"/>
        <end position="517"/>
    </location>
</feature>
<evidence type="ECO:0000313" key="5">
    <source>
        <dbReference type="EMBL" id="APX26458.1"/>
    </source>
</evidence>
<dbReference type="InterPro" id="IPR015126">
    <property type="entry name" value="Mu_I-gamma"/>
</dbReference>
<dbReference type="Pfam" id="PF09039">
    <property type="entry name" value="HTH_Tnp_Mu_2"/>
    <property type="match status" value="1"/>
</dbReference>
<dbReference type="Gene3D" id="2.30.30.130">
    <property type="entry name" value="Transposase, Mu, C-terminal"/>
    <property type="match status" value="1"/>
</dbReference>
<name>A0A1U7D2S5_9RHOB</name>
<accession>A0A1U7D2S5</accession>
<geneLocation type="plasmid" evidence="4">
    <name>pTPRO7</name>
</geneLocation>
<dbReference type="SUPFAM" id="SSF46689">
    <property type="entry name" value="Homeodomain-like"/>
    <property type="match status" value="1"/>
</dbReference>
<gene>
    <name evidence="3" type="ORF">Ga0080559_TMP1617</name>
    <name evidence="4" type="ORF">Ga0080559_TMP5116</name>
    <name evidence="5" type="ORF">Ga0080559_TMP5121</name>
</gene>
<dbReference type="EMBL" id="CP014796">
    <property type="protein sequence ID" value="APX22413.1"/>
    <property type="molecule type" value="Genomic_DNA"/>
</dbReference>
<dbReference type="PANTHER" id="PTHR35004:SF6">
    <property type="entry name" value="TRANSPOSASE"/>
    <property type="match status" value="1"/>
</dbReference>
<dbReference type="PROSITE" id="PS50994">
    <property type="entry name" value="INTEGRASE"/>
    <property type="match status" value="1"/>
</dbReference>
<proteinExistence type="predicted"/>
<reference evidence="3 6" key="1">
    <citation type="submission" date="2016-03" db="EMBL/GenBank/DDBJ databases">
        <title>Deep-sea bacteria in the southern Pacific.</title>
        <authorList>
            <person name="Tang K."/>
        </authorList>
    </citation>
    <scope>NUCLEOTIDE SEQUENCE [LARGE SCALE GENOMIC DNA]</scope>
    <source>
        <strain evidence="3 6">JLT2016</strain>
        <plasmid evidence="6">Plasmid ptpro7</plasmid>
        <plasmid evidence="4">pTPRO7</plasmid>
    </source>
</reference>
<dbReference type="EMBL" id="CP014803">
    <property type="protein sequence ID" value="APX26458.1"/>
    <property type="molecule type" value="Genomic_DNA"/>
</dbReference>